<name>A0A9X1FZB5_9RHOB</name>
<dbReference type="Proteomes" id="UP001138661">
    <property type="component" value="Unassembled WGS sequence"/>
</dbReference>
<evidence type="ECO:0000256" key="1">
    <source>
        <dbReference type="SAM" id="SignalP"/>
    </source>
</evidence>
<feature type="chain" id="PRO_5040815513" evidence="1">
    <location>
        <begin position="21"/>
        <end position="145"/>
    </location>
</feature>
<feature type="signal peptide" evidence="1">
    <location>
        <begin position="1"/>
        <end position="20"/>
    </location>
</feature>
<dbReference type="InterPro" id="IPR002321">
    <property type="entry name" value="Cyt_c_II"/>
</dbReference>
<dbReference type="PROSITE" id="PS51009">
    <property type="entry name" value="CYTCII"/>
    <property type="match status" value="1"/>
</dbReference>
<gene>
    <name evidence="2" type="ORF">KX928_21890</name>
</gene>
<dbReference type="RefSeq" id="WP_219507027.1">
    <property type="nucleotide sequence ID" value="NZ_JAHXDN010000008.1"/>
</dbReference>
<proteinExistence type="predicted"/>
<organism evidence="2 3">
    <name type="scientific">Roseobacter insulae</name>
    <dbReference type="NCBI Taxonomy" id="2859783"/>
    <lineage>
        <taxon>Bacteria</taxon>
        <taxon>Pseudomonadati</taxon>
        <taxon>Pseudomonadota</taxon>
        <taxon>Alphaproteobacteria</taxon>
        <taxon>Rhodobacterales</taxon>
        <taxon>Roseobacteraceae</taxon>
        <taxon>Roseobacter</taxon>
    </lineage>
</organism>
<keyword evidence="1" id="KW-0732">Signal</keyword>
<keyword evidence="3" id="KW-1185">Reference proteome</keyword>
<evidence type="ECO:0000313" key="2">
    <source>
        <dbReference type="EMBL" id="MBW4710451.1"/>
    </source>
</evidence>
<comment type="caution">
    <text evidence="2">The sequence shown here is derived from an EMBL/GenBank/DDBJ whole genome shotgun (WGS) entry which is preliminary data.</text>
</comment>
<sequence>MKSLNLLTLIAIVLAGAAFAHTGVKNAAVKARMDAMSGIADGMKVLGQMAKGETGFDQSAAQAAATAIARHAAATPELFEAREDDPKSEAKQAIWSNFDDFTSKSRDLEEMALGLATSITGPADLGPAMASLAANCKACHKAYRE</sequence>
<dbReference type="GO" id="GO:0020037">
    <property type="term" value="F:heme binding"/>
    <property type="evidence" value="ECO:0007669"/>
    <property type="project" value="InterPro"/>
</dbReference>
<dbReference type="AlphaFoldDB" id="A0A9X1FZB5"/>
<accession>A0A9X1FZB5</accession>
<evidence type="ECO:0000313" key="3">
    <source>
        <dbReference type="Proteomes" id="UP001138661"/>
    </source>
</evidence>
<dbReference type="EMBL" id="JAHXDN010000008">
    <property type="protein sequence ID" value="MBW4710451.1"/>
    <property type="molecule type" value="Genomic_DNA"/>
</dbReference>
<reference evidence="2" key="1">
    <citation type="submission" date="2021-07" db="EMBL/GenBank/DDBJ databases">
        <title>Roseobacter insulae sp. nov., isolated from a tidal flat.</title>
        <authorList>
            <person name="Park S."/>
            <person name="Yoon J.-H."/>
        </authorList>
    </citation>
    <scope>NUCLEOTIDE SEQUENCE</scope>
    <source>
        <strain evidence="2">YSTF-M11</strain>
    </source>
</reference>
<dbReference type="PIRSF" id="PIRSF000027">
    <property type="entry name" value="Cytc_c_prime"/>
    <property type="match status" value="1"/>
</dbReference>
<protein>
    <submittedName>
        <fullName evidence="2">Cytochrome c</fullName>
    </submittedName>
</protein>
<dbReference type="GO" id="GO:0005506">
    <property type="term" value="F:iron ion binding"/>
    <property type="evidence" value="ECO:0007669"/>
    <property type="project" value="InterPro"/>
</dbReference>
<dbReference type="InterPro" id="IPR012127">
    <property type="entry name" value="Cyt_c_prime"/>
</dbReference>
<dbReference type="Pfam" id="PF01322">
    <property type="entry name" value="Cytochrom_C_2"/>
    <property type="match status" value="1"/>
</dbReference>
<dbReference type="GO" id="GO:0009055">
    <property type="term" value="F:electron transfer activity"/>
    <property type="evidence" value="ECO:0007669"/>
    <property type="project" value="InterPro"/>
</dbReference>